<comment type="caution">
    <text evidence="1">The sequence shown here is derived from an EMBL/GenBank/DDBJ whole genome shotgun (WGS) entry which is preliminary data.</text>
</comment>
<evidence type="ECO:0000313" key="1">
    <source>
        <dbReference type="EMBL" id="KKL66886.1"/>
    </source>
</evidence>
<feature type="non-terminal residue" evidence="1">
    <location>
        <position position="1"/>
    </location>
</feature>
<reference evidence="1" key="1">
    <citation type="journal article" date="2015" name="Nature">
        <title>Complex archaea that bridge the gap between prokaryotes and eukaryotes.</title>
        <authorList>
            <person name="Spang A."/>
            <person name="Saw J.H."/>
            <person name="Jorgensen S.L."/>
            <person name="Zaremba-Niedzwiedzka K."/>
            <person name="Martijn J."/>
            <person name="Lind A.E."/>
            <person name="van Eijk R."/>
            <person name="Schleper C."/>
            <person name="Guy L."/>
            <person name="Ettema T.J."/>
        </authorList>
    </citation>
    <scope>NUCLEOTIDE SEQUENCE</scope>
</reference>
<accession>A0A0F9EKU5</accession>
<name>A0A0F9EKU5_9ZZZZ</name>
<proteinExistence type="predicted"/>
<protein>
    <recommendedName>
        <fullName evidence="2">Large polyvalent protein associated domain-containing protein</fullName>
    </recommendedName>
</protein>
<organism evidence="1">
    <name type="scientific">marine sediment metagenome</name>
    <dbReference type="NCBI Taxonomy" id="412755"/>
    <lineage>
        <taxon>unclassified sequences</taxon>
        <taxon>metagenomes</taxon>
        <taxon>ecological metagenomes</taxon>
    </lineage>
</organism>
<evidence type="ECO:0008006" key="2">
    <source>
        <dbReference type="Google" id="ProtNLM"/>
    </source>
</evidence>
<dbReference type="EMBL" id="LAZR01027061">
    <property type="protein sequence ID" value="KKL66886.1"/>
    <property type="molecule type" value="Genomic_DNA"/>
</dbReference>
<feature type="non-terminal residue" evidence="1">
    <location>
        <position position="656"/>
    </location>
</feature>
<gene>
    <name evidence="1" type="ORF">LCGC14_2140500</name>
</gene>
<sequence length="656" mass="72310">DQSTIKSPPLSIDPKVEEKKTKRIISNADKLSIPLETATNNDNMLQGIEPGGISKYRNLLLPLVPVPGGPLEVDKAKLQAFLERDRPELFTPEAKFRKAQELFDPVADPSDVDPGDYLLGVFRDIEKERYDAMRRDHEGFWDDLGWQFSQFVATAGAGVLATVSALTYDEHTAHYPTIRQDVENYAKFLREVAERPEFAMSKGGPMWKKYAALVIGNVVPYAVAAGTATAVTGTPLGAFGVAFTIEGGNSYLTTLQNGGSYGMARTNMLIEGTIVGVLEAIQIDRLIKFAPRGLGSIRSVKALAKKKTWSKIITRQITRARPVTEDFMRLAIWEGTTESLQELTSVSVESRTNPEVWEDVFGRMLGAFGLGVAGFTLLGGGKVIVTKGIGELQKLENASQYRAALPDGIDSSVKRKASQIFRRQGIEAADLYVTAAEALGEEDADTLLRAPTEVDRVKTELEKVGISRTDVEVFIKTVAKNEPVPEALFGKFADIFGMVNTGALIENIQESIDSAIFTEEELPEVISSIIEANLNLMQEETAEEGVTPPAVDLPDTKEFLQRFRSLSEKVQRAEKTPGRPMDQTEIDMLDKEGWEAYSRSRGYTDAEIADFQSHLDTIDEGLELGFTMDDLQAIDAEIRQQIRGEEVSFVRPSPED</sequence>
<dbReference type="AlphaFoldDB" id="A0A0F9EKU5"/>